<evidence type="ECO:0000313" key="2">
    <source>
        <dbReference type="EMBL" id="KAK6189051.1"/>
    </source>
</evidence>
<dbReference type="AlphaFoldDB" id="A0AAN8KAB3"/>
<protein>
    <submittedName>
        <fullName evidence="2">Uncharacterized protein</fullName>
    </submittedName>
</protein>
<evidence type="ECO:0000313" key="3">
    <source>
        <dbReference type="Proteomes" id="UP001347796"/>
    </source>
</evidence>
<name>A0AAN8KAB3_PATCE</name>
<accession>A0AAN8KAB3</accession>
<keyword evidence="3" id="KW-1185">Reference proteome</keyword>
<dbReference type="EMBL" id="JAZGQO010000003">
    <property type="protein sequence ID" value="KAK6189051.1"/>
    <property type="molecule type" value="Genomic_DNA"/>
</dbReference>
<reference evidence="2 3" key="1">
    <citation type="submission" date="2024-01" db="EMBL/GenBank/DDBJ databases">
        <title>The genome of the rayed Mediterranean limpet Patella caerulea (Linnaeus, 1758).</title>
        <authorList>
            <person name="Anh-Thu Weber A."/>
            <person name="Halstead-Nussloch G."/>
        </authorList>
    </citation>
    <scope>NUCLEOTIDE SEQUENCE [LARGE SCALE GENOMIC DNA]</scope>
    <source>
        <strain evidence="2">AATW-2023a</strain>
        <tissue evidence="2">Whole specimen</tissue>
    </source>
</reference>
<gene>
    <name evidence="2" type="ORF">SNE40_005099</name>
</gene>
<dbReference type="Proteomes" id="UP001347796">
    <property type="component" value="Unassembled WGS sequence"/>
</dbReference>
<evidence type="ECO:0000256" key="1">
    <source>
        <dbReference type="SAM" id="Coils"/>
    </source>
</evidence>
<keyword evidence="1" id="KW-0175">Coiled coil</keyword>
<comment type="caution">
    <text evidence="2">The sequence shown here is derived from an EMBL/GenBank/DDBJ whole genome shotgun (WGS) entry which is preliminary data.</text>
</comment>
<proteinExistence type="predicted"/>
<feature type="coiled-coil region" evidence="1">
    <location>
        <begin position="80"/>
        <end position="114"/>
    </location>
</feature>
<organism evidence="2 3">
    <name type="scientific">Patella caerulea</name>
    <name type="common">Rayed Mediterranean limpet</name>
    <dbReference type="NCBI Taxonomy" id="87958"/>
    <lineage>
        <taxon>Eukaryota</taxon>
        <taxon>Metazoa</taxon>
        <taxon>Spiralia</taxon>
        <taxon>Lophotrochozoa</taxon>
        <taxon>Mollusca</taxon>
        <taxon>Gastropoda</taxon>
        <taxon>Patellogastropoda</taxon>
        <taxon>Patelloidea</taxon>
        <taxon>Patellidae</taxon>
        <taxon>Patella</taxon>
    </lineage>
</organism>
<sequence length="168" mass="18977">MQLKTSRCIINQILKRKTDTLAKNHAKIRTLQRQLNGNHLANELARKRIELGSLKNAHRKLIAYHRKRAKRSNTLPAANYQRSHAKLREHDETVKRLEHDNLLLEEIVEETKGNQGQGTKSKVDGKTYSSSMRMKVYHCGNSLTSITQGSTATSLIVSASSSMVSEKT</sequence>